<dbReference type="RefSeq" id="WP_202057688.1">
    <property type="nucleotide sequence ID" value="NZ_JAEQMY010000008.1"/>
</dbReference>
<sequence length="102" mass="12009">MWLCFNNAFVSAVADRNDPSRLMVRARRREHLTNLFGDEADIVENAGSDYKYRVFVDRSVLADITNKTLMNLKYDNFKNSVGDDTLHDLYADFWQLHYEIQK</sequence>
<keyword evidence="2" id="KW-1185">Reference proteome</keyword>
<reference evidence="1" key="1">
    <citation type="submission" date="2021-01" db="EMBL/GenBank/DDBJ databases">
        <title>Microvirga sp.</title>
        <authorList>
            <person name="Kim M.K."/>
        </authorList>
    </citation>
    <scope>NUCLEOTIDE SEQUENCE</scope>
    <source>
        <strain evidence="1">5420S-16</strain>
    </source>
</reference>
<evidence type="ECO:0000313" key="1">
    <source>
        <dbReference type="EMBL" id="MBL0403844.1"/>
    </source>
</evidence>
<evidence type="ECO:0000313" key="2">
    <source>
        <dbReference type="Proteomes" id="UP000605848"/>
    </source>
</evidence>
<gene>
    <name evidence="1" type="ORF">JKG68_07705</name>
</gene>
<name>A0A937CXE4_9HYPH</name>
<dbReference type="Proteomes" id="UP000605848">
    <property type="component" value="Unassembled WGS sequence"/>
</dbReference>
<dbReference type="AlphaFoldDB" id="A0A937CXE4"/>
<comment type="caution">
    <text evidence="1">The sequence shown here is derived from an EMBL/GenBank/DDBJ whole genome shotgun (WGS) entry which is preliminary data.</text>
</comment>
<organism evidence="1 2">
    <name type="scientific">Microvirga aerilata</name>
    <dbReference type="NCBI Taxonomy" id="670292"/>
    <lineage>
        <taxon>Bacteria</taxon>
        <taxon>Pseudomonadati</taxon>
        <taxon>Pseudomonadota</taxon>
        <taxon>Alphaproteobacteria</taxon>
        <taxon>Hyphomicrobiales</taxon>
        <taxon>Methylobacteriaceae</taxon>
        <taxon>Microvirga</taxon>
    </lineage>
</organism>
<accession>A0A937CXE4</accession>
<protein>
    <submittedName>
        <fullName evidence="1">Uncharacterized protein</fullName>
    </submittedName>
</protein>
<dbReference type="EMBL" id="JAEQMY010000008">
    <property type="protein sequence ID" value="MBL0403844.1"/>
    <property type="molecule type" value="Genomic_DNA"/>
</dbReference>
<proteinExistence type="predicted"/>